<organism evidence="1">
    <name type="scientific">Arundo donax</name>
    <name type="common">Giant reed</name>
    <name type="synonym">Donax arundinaceus</name>
    <dbReference type="NCBI Taxonomy" id="35708"/>
    <lineage>
        <taxon>Eukaryota</taxon>
        <taxon>Viridiplantae</taxon>
        <taxon>Streptophyta</taxon>
        <taxon>Embryophyta</taxon>
        <taxon>Tracheophyta</taxon>
        <taxon>Spermatophyta</taxon>
        <taxon>Magnoliopsida</taxon>
        <taxon>Liliopsida</taxon>
        <taxon>Poales</taxon>
        <taxon>Poaceae</taxon>
        <taxon>PACMAD clade</taxon>
        <taxon>Arundinoideae</taxon>
        <taxon>Arundineae</taxon>
        <taxon>Arundo</taxon>
    </lineage>
</organism>
<proteinExistence type="predicted"/>
<accession>A0A0A9A518</accession>
<name>A0A0A9A518_ARUDO</name>
<dbReference type="AlphaFoldDB" id="A0A0A9A518"/>
<protein>
    <submittedName>
        <fullName evidence="1">Uncharacterized protein</fullName>
    </submittedName>
</protein>
<reference evidence="1" key="2">
    <citation type="journal article" date="2015" name="Data Brief">
        <title>Shoot transcriptome of the giant reed, Arundo donax.</title>
        <authorList>
            <person name="Barrero R.A."/>
            <person name="Guerrero F.D."/>
            <person name="Moolhuijzen P."/>
            <person name="Goolsby J.A."/>
            <person name="Tidwell J."/>
            <person name="Bellgard S.E."/>
            <person name="Bellgard M.I."/>
        </authorList>
    </citation>
    <scope>NUCLEOTIDE SEQUENCE</scope>
    <source>
        <tissue evidence="1">Shoot tissue taken approximately 20 cm above the soil surface</tissue>
    </source>
</reference>
<evidence type="ECO:0000313" key="1">
    <source>
        <dbReference type="EMBL" id="JAD46196.1"/>
    </source>
</evidence>
<sequence length="49" mass="5577">MVNFKGKPFNIRCKGFPPWRICFKCVTKHGSSNSPPECGFVMRLEKADS</sequence>
<dbReference type="EMBL" id="GBRH01251699">
    <property type="protein sequence ID" value="JAD46196.1"/>
    <property type="molecule type" value="Transcribed_RNA"/>
</dbReference>
<reference evidence="1" key="1">
    <citation type="submission" date="2014-09" db="EMBL/GenBank/DDBJ databases">
        <authorList>
            <person name="Magalhaes I.L.F."/>
            <person name="Oliveira U."/>
            <person name="Santos F.R."/>
            <person name="Vidigal T.H.D.A."/>
            <person name="Brescovit A.D."/>
            <person name="Santos A.J."/>
        </authorList>
    </citation>
    <scope>NUCLEOTIDE SEQUENCE</scope>
    <source>
        <tissue evidence="1">Shoot tissue taken approximately 20 cm above the soil surface</tissue>
    </source>
</reference>